<dbReference type="EMBL" id="MTBO01000136">
    <property type="protein sequence ID" value="OSI12202.1"/>
    <property type="molecule type" value="Genomic_DNA"/>
</dbReference>
<feature type="transmembrane region" description="Helical" evidence="1">
    <location>
        <begin position="45"/>
        <end position="67"/>
    </location>
</feature>
<keyword evidence="1" id="KW-0812">Transmembrane</keyword>
<proteinExistence type="predicted"/>
<name>A0A1X3CXH1_9NEIS</name>
<comment type="caution">
    <text evidence="2">The sequence shown here is derived from an EMBL/GenBank/DDBJ whole genome shotgun (WGS) entry which is preliminary data.</text>
</comment>
<feature type="transmembrane region" description="Helical" evidence="1">
    <location>
        <begin position="21"/>
        <end position="39"/>
    </location>
</feature>
<evidence type="ECO:0000313" key="2">
    <source>
        <dbReference type="EMBL" id="OSI12202.1"/>
    </source>
</evidence>
<protein>
    <submittedName>
        <fullName evidence="2">Uncharacterized protein</fullName>
    </submittedName>
</protein>
<accession>A0A1X3CXH1</accession>
<reference evidence="3" key="1">
    <citation type="submission" date="2017-01" db="EMBL/GenBank/DDBJ databases">
        <authorList>
            <person name="Wolfgang W.J."/>
            <person name="Cole J."/>
            <person name="Wroblewski D."/>
            <person name="Mcginnis J."/>
            <person name="Musser K.A."/>
        </authorList>
    </citation>
    <scope>NUCLEOTIDE SEQUENCE [LARGE SCALE GENOMIC DNA]</scope>
    <source>
        <strain evidence="3">DSM 19151</strain>
    </source>
</reference>
<keyword evidence="1" id="KW-0472">Membrane</keyword>
<organism evidence="2 3">
    <name type="scientific">Neisseria dentiae</name>
    <dbReference type="NCBI Taxonomy" id="194197"/>
    <lineage>
        <taxon>Bacteria</taxon>
        <taxon>Pseudomonadati</taxon>
        <taxon>Pseudomonadota</taxon>
        <taxon>Betaproteobacteria</taxon>
        <taxon>Neisseriales</taxon>
        <taxon>Neisseriaceae</taxon>
        <taxon>Neisseria</taxon>
    </lineage>
</organism>
<dbReference type="Proteomes" id="UP000193118">
    <property type="component" value="Unassembled WGS sequence"/>
</dbReference>
<keyword evidence="3" id="KW-1185">Reference proteome</keyword>
<evidence type="ECO:0000256" key="1">
    <source>
        <dbReference type="SAM" id="Phobius"/>
    </source>
</evidence>
<sequence>ILPLLAGGLLKAICGRPLGSLFAGGGMFGVAMLFGWGLAIGVRAALVGAVLAFIIGSGAFISGGGGFGGGGFGGGSRGGGGWISGGFGGGGFYRGGGCPGCRGANGVL</sequence>
<evidence type="ECO:0000313" key="3">
    <source>
        <dbReference type="Proteomes" id="UP000193118"/>
    </source>
</evidence>
<keyword evidence="1" id="KW-1133">Transmembrane helix</keyword>
<gene>
    <name evidence="2" type="ORF">BWD09_13575</name>
</gene>
<dbReference type="STRING" id="194197.BWD09_13575"/>
<dbReference type="AlphaFoldDB" id="A0A1X3CXH1"/>
<feature type="non-terminal residue" evidence="2">
    <location>
        <position position="1"/>
    </location>
</feature>